<evidence type="ECO:0000256" key="2">
    <source>
        <dbReference type="ARBA" id="ARBA00009916"/>
    </source>
</evidence>
<sequence>MDAITAYTVEKYSPEFLWIVIVGFLVAFILAFGIGANDVANSFGTSVGSKVLTIKQACILATIFEILGAVLIGYKVSDTVRKGIFDLSMYKGSERELMLGFLSSLFGSAVLLVGATFFKMPVSGTHSVVGSTVGFSLVLKGFEGINWNTILTIVASWFISPALSGTISVILFLVIRKFILDTSDPLKHALRSLPFFYGFTIFINVFSIIHDGPELLYMHNIELWIVLTASIALGLIVALAVQFFFAPYLKRKILEASNPIKLQQGSKVNFSCGDTDESSRESSPKKSRPVSIIVENEKNNPMTKELSDFPNAHSEGTLPWQNGKTKSFQDFFRNGLFRTKNVNSKNSKLPSSDGKSGAYTIGETNLGVNTNPGVDSGSMPSSGQVTPATGLSPNSSAVPLVRSKDSKHVHSVPSIEDVNKARDDPPEVSRLFSFLQILTASFGSFAHGGNDVSNAIGPLIALFLIYANGEVDSKAETPLYILLYGGIGISVGLWFWGRRVIETIGEDLTKITASTGFTIEIGAAFTVLMASKIGLPISTTHCKVGSVVFVGWASSSKNGVDWKVFRNIISAWVVTVPLSAGLSAAFMAFLKAVAT</sequence>
<evidence type="ECO:0000313" key="11">
    <source>
        <dbReference type="EMBL" id="KAK6644710.1"/>
    </source>
</evidence>
<evidence type="ECO:0000256" key="5">
    <source>
        <dbReference type="ARBA" id="ARBA00022692"/>
    </source>
</evidence>
<accession>A0AAN8XPW9</accession>
<evidence type="ECO:0000256" key="8">
    <source>
        <dbReference type="RuleBase" id="RU363058"/>
    </source>
</evidence>
<dbReference type="Proteomes" id="UP001359485">
    <property type="component" value="Unassembled WGS sequence"/>
</dbReference>
<dbReference type="GO" id="GO:0005315">
    <property type="term" value="F:phosphate transmembrane transporter activity"/>
    <property type="evidence" value="ECO:0007669"/>
    <property type="project" value="InterPro"/>
</dbReference>
<feature type="transmembrane region" description="Helical" evidence="8">
    <location>
        <begin position="188"/>
        <end position="209"/>
    </location>
</feature>
<keyword evidence="6 8" id="KW-1133">Transmembrane helix</keyword>
<evidence type="ECO:0000256" key="7">
    <source>
        <dbReference type="ARBA" id="ARBA00023136"/>
    </source>
</evidence>
<dbReference type="PANTHER" id="PTHR11101:SF80">
    <property type="entry name" value="PHOSPHATE TRANSPORTER"/>
    <property type="match status" value="1"/>
</dbReference>
<dbReference type="Pfam" id="PF01384">
    <property type="entry name" value="PHO4"/>
    <property type="match status" value="1"/>
</dbReference>
<evidence type="ECO:0000256" key="3">
    <source>
        <dbReference type="ARBA" id="ARBA00022448"/>
    </source>
</evidence>
<feature type="transmembrane region" description="Helical" evidence="8">
    <location>
        <begin position="16"/>
        <end position="34"/>
    </location>
</feature>
<comment type="similarity">
    <text evidence="2 8">Belongs to the inorganic phosphate transporter (PiT) (TC 2.A.20) family.</text>
</comment>
<evidence type="ECO:0000256" key="1">
    <source>
        <dbReference type="ARBA" id="ARBA00004141"/>
    </source>
</evidence>
<keyword evidence="7 8" id="KW-0472">Membrane</keyword>
<keyword evidence="5 8" id="KW-0812">Transmembrane</keyword>
<feature type="transmembrane region" description="Helical" evidence="8">
    <location>
        <begin position="221"/>
        <end position="245"/>
    </location>
</feature>
<proteinExistence type="inferred from homology"/>
<feature type="transmembrane region" description="Helical" evidence="8">
    <location>
        <begin position="479"/>
        <end position="497"/>
    </location>
</feature>
<comment type="subcellular location">
    <subcellularLocation>
        <location evidence="1 8">Membrane</location>
        <topology evidence="1 8">Multi-pass membrane protein</topology>
    </subcellularLocation>
</comment>
<dbReference type="GO" id="GO:0016020">
    <property type="term" value="C:membrane"/>
    <property type="evidence" value="ECO:0007669"/>
    <property type="project" value="UniProtKB-SubCell"/>
</dbReference>
<feature type="transmembrane region" description="Helical" evidence="8">
    <location>
        <begin position="452"/>
        <end position="467"/>
    </location>
</feature>
<feature type="transmembrane region" description="Helical" evidence="8">
    <location>
        <begin position="54"/>
        <end position="76"/>
    </location>
</feature>
<gene>
    <name evidence="11" type="ORF">RUM43_000978</name>
    <name evidence="10" type="ORF">RUM44_004010</name>
</gene>
<keyword evidence="3 8" id="KW-0813">Transport</keyword>
<keyword evidence="4 8" id="KW-0592">Phosphate transport</keyword>
<protein>
    <recommendedName>
        <fullName evidence="8">Phosphate transporter</fullName>
    </recommendedName>
</protein>
<dbReference type="EMBL" id="JAWJWF010000004">
    <property type="protein sequence ID" value="KAK6633408.1"/>
    <property type="molecule type" value="Genomic_DNA"/>
</dbReference>
<evidence type="ECO:0000313" key="10">
    <source>
        <dbReference type="EMBL" id="KAK6633408.1"/>
    </source>
</evidence>
<dbReference type="InterPro" id="IPR001204">
    <property type="entry name" value="Phos_transporter"/>
</dbReference>
<evidence type="ECO:0000313" key="13">
    <source>
        <dbReference type="Proteomes" id="UP001372834"/>
    </source>
</evidence>
<organism evidence="11 13">
    <name type="scientific">Polyplax serrata</name>
    <name type="common">Common mouse louse</name>
    <dbReference type="NCBI Taxonomy" id="468196"/>
    <lineage>
        <taxon>Eukaryota</taxon>
        <taxon>Metazoa</taxon>
        <taxon>Ecdysozoa</taxon>
        <taxon>Arthropoda</taxon>
        <taxon>Hexapoda</taxon>
        <taxon>Insecta</taxon>
        <taxon>Pterygota</taxon>
        <taxon>Neoptera</taxon>
        <taxon>Paraneoptera</taxon>
        <taxon>Psocodea</taxon>
        <taxon>Troctomorpha</taxon>
        <taxon>Phthiraptera</taxon>
        <taxon>Anoplura</taxon>
        <taxon>Polyplacidae</taxon>
        <taxon>Polyplax</taxon>
    </lineage>
</organism>
<dbReference type="Proteomes" id="UP001372834">
    <property type="component" value="Unassembled WGS sequence"/>
</dbReference>
<comment type="caution">
    <text evidence="11">The sequence shown here is derived from an EMBL/GenBank/DDBJ whole genome shotgun (WGS) entry which is preliminary data.</text>
</comment>
<evidence type="ECO:0000256" key="9">
    <source>
        <dbReference type="SAM" id="MobiDB-lite"/>
    </source>
</evidence>
<evidence type="ECO:0000256" key="4">
    <source>
        <dbReference type="ARBA" id="ARBA00022592"/>
    </source>
</evidence>
<comment type="function">
    <text evidence="8">Sodium-phosphate symporter.</text>
</comment>
<feature type="region of interest" description="Disordered" evidence="9">
    <location>
        <begin position="365"/>
        <end position="405"/>
    </location>
</feature>
<dbReference type="EMBL" id="JAWJWE010000001">
    <property type="protein sequence ID" value="KAK6644710.1"/>
    <property type="molecule type" value="Genomic_DNA"/>
</dbReference>
<evidence type="ECO:0000256" key="6">
    <source>
        <dbReference type="ARBA" id="ARBA00022989"/>
    </source>
</evidence>
<reference evidence="11 13" key="1">
    <citation type="submission" date="2023-10" db="EMBL/GenBank/DDBJ databases">
        <title>Genomes of two closely related lineages of the louse Polyplax serrata with different host specificities.</title>
        <authorList>
            <person name="Martinu J."/>
            <person name="Tarabai H."/>
            <person name="Stefka J."/>
            <person name="Hypsa V."/>
        </authorList>
    </citation>
    <scope>NUCLEOTIDE SEQUENCE [LARGE SCALE GENOMIC DNA]</scope>
    <source>
        <strain evidence="10">98ZLc_SE</strain>
        <strain evidence="11">HR10_N</strain>
    </source>
</reference>
<feature type="compositionally biased region" description="Polar residues" evidence="9">
    <location>
        <begin position="365"/>
        <end position="397"/>
    </location>
</feature>
<feature type="transmembrane region" description="Helical" evidence="8">
    <location>
        <begin position="569"/>
        <end position="590"/>
    </location>
</feature>
<evidence type="ECO:0000313" key="12">
    <source>
        <dbReference type="Proteomes" id="UP001359485"/>
    </source>
</evidence>
<feature type="transmembrane region" description="Helical" evidence="8">
    <location>
        <begin position="97"/>
        <end position="118"/>
    </location>
</feature>
<feature type="region of interest" description="Disordered" evidence="9">
    <location>
        <begin position="270"/>
        <end position="324"/>
    </location>
</feature>
<feature type="transmembrane region" description="Helical" evidence="8">
    <location>
        <begin position="150"/>
        <end position="176"/>
    </location>
</feature>
<keyword evidence="12" id="KW-1185">Reference proteome</keyword>
<dbReference type="AlphaFoldDB" id="A0AAN8XPW9"/>
<dbReference type="PANTHER" id="PTHR11101">
    <property type="entry name" value="PHOSPHATE TRANSPORTER"/>
    <property type="match status" value="1"/>
</dbReference>
<dbReference type="GO" id="GO:0035435">
    <property type="term" value="P:phosphate ion transmembrane transport"/>
    <property type="evidence" value="ECO:0007669"/>
    <property type="project" value="TreeGrafter"/>
</dbReference>
<name>A0AAN8XPW9_POLSC</name>